<protein>
    <submittedName>
        <fullName evidence="2">Uncharacterized protein</fullName>
    </submittedName>
</protein>
<organism evidence="2 3">
    <name type="scientific">Prunus yedoensis var. nudiflora</name>
    <dbReference type="NCBI Taxonomy" id="2094558"/>
    <lineage>
        <taxon>Eukaryota</taxon>
        <taxon>Viridiplantae</taxon>
        <taxon>Streptophyta</taxon>
        <taxon>Embryophyta</taxon>
        <taxon>Tracheophyta</taxon>
        <taxon>Spermatophyta</taxon>
        <taxon>Magnoliopsida</taxon>
        <taxon>eudicotyledons</taxon>
        <taxon>Gunneridae</taxon>
        <taxon>Pentapetalae</taxon>
        <taxon>rosids</taxon>
        <taxon>fabids</taxon>
        <taxon>Rosales</taxon>
        <taxon>Rosaceae</taxon>
        <taxon>Amygdaloideae</taxon>
        <taxon>Amygdaleae</taxon>
        <taxon>Prunus</taxon>
    </lineage>
</organism>
<dbReference type="Proteomes" id="UP000250321">
    <property type="component" value="Unassembled WGS sequence"/>
</dbReference>
<keyword evidence="3" id="KW-1185">Reference proteome</keyword>
<reference evidence="2 3" key="1">
    <citation type="submission" date="2018-02" db="EMBL/GenBank/DDBJ databases">
        <title>Draft genome of wild Prunus yedoensis var. nudiflora.</title>
        <authorList>
            <person name="Baek S."/>
            <person name="Kim J.-H."/>
            <person name="Choi K."/>
            <person name="Kim G.-B."/>
            <person name="Cho A."/>
            <person name="Jang H."/>
            <person name="Shin C.-H."/>
            <person name="Yu H.-J."/>
            <person name="Mun J.-H."/>
        </authorList>
    </citation>
    <scope>NUCLEOTIDE SEQUENCE [LARGE SCALE GENOMIC DNA]</scope>
    <source>
        <strain evidence="3">cv. Jeju island</strain>
        <tissue evidence="2">Leaf</tissue>
    </source>
</reference>
<evidence type="ECO:0000313" key="3">
    <source>
        <dbReference type="Proteomes" id="UP000250321"/>
    </source>
</evidence>
<evidence type="ECO:0000313" key="2">
    <source>
        <dbReference type="EMBL" id="PQP99753.1"/>
    </source>
</evidence>
<comment type="caution">
    <text evidence="2">The sequence shown here is derived from an EMBL/GenBank/DDBJ whole genome shotgun (WGS) entry which is preliminary data.</text>
</comment>
<name>A0A314Y700_PRUYE</name>
<dbReference type="EMBL" id="PJQY01001775">
    <property type="protein sequence ID" value="PQP99753.1"/>
    <property type="molecule type" value="Genomic_DNA"/>
</dbReference>
<gene>
    <name evidence="2" type="ORF">Pyn_07106</name>
</gene>
<feature type="region of interest" description="Disordered" evidence="1">
    <location>
        <begin position="1"/>
        <end position="20"/>
    </location>
</feature>
<feature type="region of interest" description="Disordered" evidence="1">
    <location>
        <begin position="39"/>
        <end position="60"/>
    </location>
</feature>
<proteinExistence type="predicted"/>
<accession>A0A314Y700</accession>
<dbReference type="AlphaFoldDB" id="A0A314Y700"/>
<sequence>MRAMVSSWDQQGGGSRREEGGVGLGCWVCWVWGGGGAGRARGTACGGSDWRGRMESSWGEDGGEEAMVGCFAAGFSFGIVEEEEEEEMRRMGVFVGFFKGGGGEV</sequence>
<evidence type="ECO:0000256" key="1">
    <source>
        <dbReference type="SAM" id="MobiDB-lite"/>
    </source>
</evidence>